<protein>
    <submittedName>
        <fullName evidence="3">Amidase</fullName>
    </submittedName>
</protein>
<evidence type="ECO:0000259" key="2">
    <source>
        <dbReference type="Pfam" id="PF01425"/>
    </source>
</evidence>
<comment type="similarity">
    <text evidence="1">Belongs to the amidase family.</text>
</comment>
<reference evidence="3" key="1">
    <citation type="submission" date="2021-01" db="EMBL/GenBank/DDBJ databases">
        <title>Rhizobium sp. strain KVB221 16S ribosomal RNA gene Genome sequencing and assembly.</title>
        <authorList>
            <person name="Kang M."/>
        </authorList>
    </citation>
    <scope>NUCLEOTIDE SEQUENCE</scope>
    <source>
        <strain evidence="3">KVB221</strain>
    </source>
</reference>
<dbReference type="PANTHER" id="PTHR11895">
    <property type="entry name" value="TRANSAMIDASE"/>
    <property type="match status" value="1"/>
</dbReference>
<evidence type="ECO:0000313" key="4">
    <source>
        <dbReference type="Proteomes" id="UP000633219"/>
    </source>
</evidence>
<dbReference type="InterPro" id="IPR000120">
    <property type="entry name" value="Amidase"/>
</dbReference>
<comment type="caution">
    <text evidence="3">The sequence shown here is derived from an EMBL/GenBank/DDBJ whole genome shotgun (WGS) entry which is preliminary data.</text>
</comment>
<keyword evidence="4" id="KW-1185">Reference proteome</keyword>
<dbReference type="Gene3D" id="3.90.1300.10">
    <property type="entry name" value="Amidase signature (AS) domain"/>
    <property type="match status" value="1"/>
</dbReference>
<dbReference type="Proteomes" id="UP000633219">
    <property type="component" value="Unassembled WGS sequence"/>
</dbReference>
<dbReference type="InterPro" id="IPR023631">
    <property type="entry name" value="Amidase_dom"/>
</dbReference>
<dbReference type="Pfam" id="PF01425">
    <property type="entry name" value="Amidase"/>
    <property type="match status" value="1"/>
</dbReference>
<gene>
    <name evidence="3" type="ORF">JJB09_02455</name>
</gene>
<accession>A0A937CKV1</accession>
<organism evidence="3 4">
    <name type="scientific">Rhizobium setariae</name>
    <dbReference type="NCBI Taxonomy" id="2801340"/>
    <lineage>
        <taxon>Bacteria</taxon>
        <taxon>Pseudomonadati</taxon>
        <taxon>Pseudomonadota</taxon>
        <taxon>Alphaproteobacteria</taxon>
        <taxon>Hyphomicrobiales</taxon>
        <taxon>Rhizobiaceae</taxon>
        <taxon>Rhizobium/Agrobacterium group</taxon>
        <taxon>Rhizobium</taxon>
    </lineage>
</organism>
<dbReference type="EMBL" id="JAEQNC010000001">
    <property type="protein sequence ID" value="MBL0370881.1"/>
    <property type="molecule type" value="Genomic_DNA"/>
</dbReference>
<name>A0A937CKV1_9HYPH</name>
<dbReference type="AlphaFoldDB" id="A0A937CKV1"/>
<evidence type="ECO:0000256" key="1">
    <source>
        <dbReference type="ARBA" id="ARBA00009199"/>
    </source>
</evidence>
<dbReference type="InterPro" id="IPR036928">
    <property type="entry name" value="AS_sf"/>
</dbReference>
<proteinExistence type="inferred from homology"/>
<dbReference type="SUPFAM" id="SSF75304">
    <property type="entry name" value="Amidase signature (AS) enzymes"/>
    <property type="match status" value="1"/>
</dbReference>
<feature type="domain" description="Amidase" evidence="2">
    <location>
        <begin position="29"/>
        <end position="450"/>
    </location>
</feature>
<dbReference type="PANTHER" id="PTHR11895:SF7">
    <property type="entry name" value="GLUTAMYL-TRNA(GLN) AMIDOTRANSFERASE SUBUNIT A, MITOCHONDRIAL"/>
    <property type="match status" value="1"/>
</dbReference>
<sequence length="479" mass="50246">MAVDHDAFAQMDATEQAMLVRRGDVSALELVDAAIRRIEKLEPRINALVSENFALARERARNTSRDGVFAGVPTLIKDLTAYPGHAAGFGTRMFHGQVSPAGSQYTEALDAAGLIVLGKSATSEFGLLGTTETLVNGATRNPWNLSLSPGGSSGGAVAAVASGMVPVAHASDGGGSIRGPASFAGLFGFKPSRGRTVLSGIPAEMPTARLISDHCVSRSVRDSANWLLATEQPGVNAPLPTATALAGTAPKRLRIGAYRNDCFGRPPSKDALCAFETAMRLCEQLGHDVVEIAGPAIDAEATGKAFFALSGIAIGGILEHVKQVMGQAYDPSLLEPYTSEIVRRAQTLSPADWPEMMGAFAAAEIAADRAMSGYDVLLSPTVPFGPCPLGMHGPNEDADAANAFTQQLAGYTVVASLAGWPAMSVPLYWTAEGLPIGCHFAAARDEDALLFSLAFQLEMAAPWRHRLADLTETLLCLND</sequence>
<dbReference type="GO" id="GO:0003824">
    <property type="term" value="F:catalytic activity"/>
    <property type="evidence" value="ECO:0007669"/>
    <property type="project" value="InterPro"/>
</dbReference>
<evidence type="ECO:0000313" key="3">
    <source>
        <dbReference type="EMBL" id="MBL0370881.1"/>
    </source>
</evidence>